<accession>A0A4Z2F819</accession>
<dbReference type="Proteomes" id="UP000314294">
    <property type="component" value="Unassembled WGS sequence"/>
</dbReference>
<feature type="region of interest" description="Disordered" evidence="1">
    <location>
        <begin position="131"/>
        <end position="308"/>
    </location>
</feature>
<name>A0A4Z2F819_9TELE</name>
<feature type="compositionally biased region" description="Basic and acidic residues" evidence="1">
    <location>
        <begin position="161"/>
        <end position="305"/>
    </location>
</feature>
<gene>
    <name evidence="2" type="ORF">EYF80_052793</name>
</gene>
<comment type="caution">
    <text evidence="2">The sequence shown here is derived from an EMBL/GenBank/DDBJ whole genome shotgun (WGS) entry which is preliminary data.</text>
</comment>
<dbReference type="PANTHER" id="PTHR12239">
    <property type="entry name" value="PROTEIN CBG20215-RELATED"/>
    <property type="match status" value="1"/>
</dbReference>
<evidence type="ECO:0000313" key="2">
    <source>
        <dbReference type="EMBL" id="TNN37050.1"/>
    </source>
</evidence>
<dbReference type="OrthoDB" id="6150953at2759"/>
<reference evidence="2 3" key="1">
    <citation type="submission" date="2019-03" db="EMBL/GenBank/DDBJ databases">
        <title>First draft genome of Liparis tanakae, snailfish: a comprehensive survey of snailfish specific genes.</title>
        <authorList>
            <person name="Kim W."/>
            <person name="Song I."/>
            <person name="Jeong J.-H."/>
            <person name="Kim D."/>
            <person name="Kim S."/>
            <person name="Ryu S."/>
            <person name="Song J.Y."/>
            <person name="Lee S.K."/>
        </authorList>
    </citation>
    <scope>NUCLEOTIDE SEQUENCE [LARGE SCALE GENOMIC DNA]</scope>
    <source>
        <tissue evidence="2">Muscle</tissue>
    </source>
</reference>
<evidence type="ECO:0000313" key="3">
    <source>
        <dbReference type="Proteomes" id="UP000314294"/>
    </source>
</evidence>
<feature type="compositionally biased region" description="Polar residues" evidence="1">
    <location>
        <begin position="143"/>
        <end position="159"/>
    </location>
</feature>
<dbReference type="AlphaFoldDB" id="A0A4Z2F819"/>
<dbReference type="InterPro" id="IPR052293">
    <property type="entry name" value="SRRP"/>
</dbReference>
<evidence type="ECO:0000256" key="1">
    <source>
        <dbReference type="SAM" id="MobiDB-lite"/>
    </source>
</evidence>
<feature type="compositionally biased region" description="Basic and acidic residues" evidence="1">
    <location>
        <begin position="133"/>
        <end position="142"/>
    </location>
</feature>
<dbReference type="EMBL" id="SRLO01001540">
    <property type="protein sequence ID" value="TNN37050.1"/>
    <property type="molecule type" value="Genomic_DNA"/>
</dbReference>
<proteinExistence type="predicted"/>
<protein>
    <submittedName>
        <fullName evidence="2">Uncharacterized protein</fullName>
    </submittedName>
</protein>
<keyword evidence="3" id="KW-1185">Reference proteome</keyword>
<dbReference type="PANTHER" id="PTHR12239:SF41">
    <property type="entry name" value="MEMBRANE ASSOCIATED PROTEIN, PUTATIVE-RELATED"/>
    <property type="match status" value="1"/>
</dbReference>
<sequence>MAATRRGVTRWRSATTTQGKTAAALRLISAPETAAVTVRFFQDTGTRLWTWRTLRAWMRSVSVKKKHQEDMQKILNVSGCRWWSDELLFDCFSEATRLKVVQPDKTSHVRTRKRGLVKAPASRTITGIVMDLSGRRPGDEVSKSSGSDSETQNLQTSKPQRLRDSETQRLRDSKPPNLRDSETQRLRDSKPPNLRDSETQRLRDSEAQRLRGSEAQRLKDAKTERLKDSKTQRLRDSKTQRLRDSKTQRLKDSEAQRLRGSEAQRRKDSKMQRLKDSETQRLKDSKTQRLKDSEAQRLRGSEAQRLRPSIGSKSSFKFLITCIC</sequence>
<organism evidence="2 3">
    <name type="scientific">Liparis tanakae</name>
    <name type="common">Tanaka's snailfish</name>
    <dbReference type="NCBI Taxonomy" id="230148"/>
    <lineage>
        <taxon>Eukaryota</taxon>
        <taxon>Metazoa</taxon>
        <taxon>Chordata</taxon>
        <taxon>Craniata</taxon>
        <taxon>Vertebrata</taxon>
        <taxon>Euteleostomi</taxon>
        <taxon>Actinopterygii</taxon>
        <taxon>Neopterygii</taxon>
        <taxon>Teleostei</taxon>
        <taxon>Neoteleostei</taxon>
        <taxon>Acanthomorphata</taxon>
        <taxon>Eupercaria</taxon>
        <taxon>Perciformes</taxon>
        <taxon>Cottioidei</taxon>
        <taxon>Cottales</taxon>
        <taxon>Liparidae</taxon>
        <taxon>Liparis</taxon>
    </lineage>
</organism>